<dbReference type="FunFam" id="3.30.559.10:FF:000004">
    <property type="entry name" value="Acetyltransferase component of pyruvate dehydrogenase complex"/>
    <property type="match status" value="1"/>
</dbReference>
<dbReference type="PANTHER" id="PTHR43178:SF2">
    <property type="entry name" value="DIHYDROLIPOYLLYSINE-RESIDUE ACETYLTRANSFERASE COMPONENT OF PYRUVATE DEHYDROGENASE COMPLEX"/>
    <property type="match status" value="1"/>
</dbReference>
<dbReference type="Proteomes" id="UP000004088">
    <property type="component" value="Unassembled WGS sequence"/>
</dbReference>
<comment type="function">
    <text evidence="7">The pyruvate dehydrogenase complex catalyzes the overall conversion of pyruvate to acetyl-CoA and CO(2). It contains multiple copies of three enzymatic components: pyruvate dehydrogenase (E1), dihydrolipoamide acetyltransferase (E2) and lipoamide dehydrogenase (E3).</text>
</comment>
<evidence type="ECO:0000256" key="6">
    <source>
        <dbReference type="ARBA" id="ARBA00023315"/>
    </source>
</evidence>
<keyword evidence="13" id="KW-1185">Reference proteome</keyword>
<dbReference type="Gene3D" id="2.40.50.100">
    <property type="match status" value="2"/>
</dbReference>
<dbReference type="Pfam" id="PF00364">
    <property type="entry name" value="Biotin_lipoyl"/>
    <property type="match status" value="2"/>
</dbReference>
<dbReference type="GO" id="GO:0005737">
    <property type="term" value="C:cytoplasm"/>
    <property type="evidence" value="ECO:0007669"/>
    <property type="project" value="TreeGrafter"/>
</dbReference>
<reference evidence="12 13" key="1">
    <citation type="submission" date="2011-01" db="EMBL/GenBank/DDBJ databases">
        <authorList>
            <person name="Muzny D."/>
            <person name="Qin X."/>
            <person name="Deng J."/>
            <person name="Jiang H."/>
            <person name="Liu Y."/>
            <person name="Qu J."/>
            <person name="Song X.-Z."/>
            <person name="Zhang L."/>
            <person name="Thornton R."/>
            <person name="Coyle M."/>
            <person name="Francisco L."/>
            <person name="Jackson L."/>
            <person name="Javaid M."/>
            <person name="Korchina V."/>
            <person name="Kovar C."/>
            <person name="Mata R."/>
            <person name="Mathew T."/>
            <person name="Ngo R."/>
            <person name="Nguyen L."/>
            <person name="Nguyen N."/>
            <person name="Okwuonu G."/>
            <person name="Ongeri F."/>
            <person name="Pham C."/>
            <person name="Simmons D."/>
            <person name="Wilczek-Boney K."/>
            <person name="Hale W."/>
            <person name="Jakkamsetti A."/>
            <person name="Pham P."/>
            <person name="Ruth R."/>
            <person name="San Lucas F."/>
            <person name="Warren J."/>
            <person name="Zhang J."/>
            <person name="Zhao Z."/>
            <person name="Zhou C."/>
            <person name="Zhu D."/>
            <person name="Lee S."/>
            <person name="Bess C."/>
            <person name="Blankenburg K."/>
            <person name="Forbes L."/>
            <person name="Fu Q."/>
            <person name="Gubbala S."/>
            <person name="Hirani K."/>
            <person name="Jayaseelan J.C."/>
            <person name="Lara F."/>
            <person name="Munidasa M."/>
            <person name="Palculict T."/>
            <person name="Patil S."/>
            <person name="Pu L.-L."/>
            <person name="Saada N."/>
            <person name="Tang L."/>
            <person name="Weissenberger G."/>
            <person name="Zhu Y."/>
            <person name="Hemphill L."/>
            <person name="Shang Y."/>
            <person name="Youmans B."/>
            <person name="Ayvaz T."/>
            <person name="Ross M."/>
            <person name="Santibanez J."/>
            <person name="Aqrawi P."/>
            <person name="Gross S."/>
            <person name="Joshi V."/>
            <person name="Fowler G."/>
            <person name="Nazareth L."/>
            <person name="Reid J."/>
            <person name="Worley K."/>
            <person name="Petrosino J."/>
            <person name="Highlander S."/>
            <person name="Gibbs R."/>
        </authorList>
    </citation>
    <scope>NUCLEOTIDE SEQUENCE [LARGE SCALE GENOMIC DNA]</scope>
    <source>
        <strain evidence="12 13">ATCC 33394</strain>
    </source>
</reference>
<dbReference type="SUPFAM" id="SSF51230">
    <property type="entry name" value="Single hybrid motif"/>
    <property type="match status" value="2"/>
</dbReference>
<evidence type="ECO:0000256" key="7">
    <source>
        <dbReference type="ARBA" id="ARBA00025211"/>
    </source>
</evidence>
<dbReference type="Gene3D" id="3.30.559.10">
    <property type="entry name" value="Chloramphenicol acetyltransferase-like domain"/>
    <property type="match status" value="1"/>
</dbReference>
<dbReference type="EMBL" id="AEWV01000006">
    <property type="protein sequence ID" value="EGC18113.1"/>
    <property type="molecule type" value="Genomic_DNA"/>
</dbReference>
<dbReference type="Pfam" id="PF00198">
    <property type="entry name" value="2-oxoacid_dh"/>
    <property type="match status" value="1"/>
</dbReference>
<gene>
    <name evidence="12" type="primary">aceF</name>
    <name evidence="12" type="ORF">HMPREF9098_0262</name>
</gene>
<organism evidence="12 13">
    <name type="scientific">Kingella denitrificans ATCC 33394</name>
    <dbReference type="NCBI Taxonomy" id="888741"/>
    <lineage>
        <taxon>Bacteria</taxon>
        <taxon>Pseudomonadati</taxon>
        <taxon>Pseudomonadota</taxon>
        <taxon>Betaproteobacteria</taxon>
        <taxon>Neisseriales</taxon>
        <taxon>Neisseriaceae</taxon>
        <taxon>Kingella</taxon>
    </lineage>
</organism>
<evidence type="ECO:0000256" key="2">
    <source>
        <dbReference type="ARBA" id="ARBA00011484"/>
    </source>
</evidence>
<comment type="caution">
    <text evidence="12">The sequence shown here is derived from an EMBL/GenBank/DDBJ whole genome shotgun (WGS) entry which is preliminary data.</text>
</comment>
<evidence type="ECO:0000256" key="3">
    <source>
        <dbReference type="ARBA" id="ARBA00022679"/>
    </source>
</evidence>
<keyword evidence="3 9" id="KW-0808">Transferase</keyword>
<keyword evidence="6 9" id="KW-0012">Acyltransferase</keyword>
<dbReference type="CDD" id="cd06849">
    <property type="entry name" value="lipoyl_domain"/>
    <property type="match status" value="2"/>
</dbReference>
<dbReference type="AlphaFoldDB" id="F0EWN2"/>
<evidence type="ECO:0000313" key="12">
    <source>
        <dbReference type="EMBL" id="EGC18113.1"/>
    </source>
</evidence>
<dbReference type="InterPro" id="IPR004167">
    <property type="entry name" value="PSBD"/>
</dbReference>
<protein>
    <recommendedName>
        <fullName evidence="9">Acetyltransferase component of pyruvate dehydrogenase complex</fullName>
        <ecNumber evidence="9">2.3.1.12</ecNumber>
    </recommendedName>
</protein>
<comment type="catalytic activity">
    <reaction evidence="8 9">
        <text>N(6)-[(R)-dihydrolipoyl]-L-lysyl-[protein] + acetyl-CoA = N(6)-[(R)-S(8)-acetyldihydrolipoyl]-L-lysyl-[protein] + CoA</text>
        <dbReference type="Rhea" id="RHEA:17017"/>
        <dbReference type="Rhea" id="RHEA-COMP:10475"/>
        <dbReference type="Rhea" id="RHEA-COMP:10478"/>
        <dbReference type="ChEBI" id="CHEBI:57287"/>
        <dbReference type="ChEBI" id="CHEBI:57288"/>
        <dbReference type="ChEBI" id="CHEBI:83100"/>
        <dbReference type="ChEBI" id="CHEBI:83111"/>
        <dbReference type="EC" id="2.3.1.12"/>
    </reaction>
</comment>
<feature type="domain" description="Lipoyl-binding" evidence="10">
    <location>
        <begin position="29"/>
        <end position="103"/>
    </location>
</feature>
<dbReference type="FunFam" id="2.40.50.100:FF:000009">
    <property type="entry name" value="Acetyltransferase component of pyruvate dehydrogenase complex"/>
    <property type="match status" value="2"/>
</dbReference>
<keyword evidence="5 9" id="KW-0450">Lipoyl</keyword>
<name>F0EWN2_9NEIS</name>
<dbReference type="PANTHER" id="PTHR43178">
    <property type="entry name" value="DIHYDROLIPOAMIDE ACETYLTRANSFERASE COMPONENT OF PYRUVATE DEHYDROGENASE COMPLEX"/>
    <property type="match status" value="1"/>
</dbReference>
<dbReference type="InterPro" id="IPR006256">
    <property type="entry name" value="AcTrfase_Pyrv_DH_cplx"/>
</dbReference>
<dbReference type="STRING" id="888741.HMPREF9098_0262"/>
<dbReference type="PROSITE" id="PS50968">
    <property type="entry name" value="BIOTINYL_LIPOYL"/>
    <property type="match status" value="2"/>
</dbReference>
<comment type="cofactor">
    <cofactor evidence="9">
        <name>(R)-lipoate</name>
        <dbReference type="ChEBI" id="CHEBI:83088"/>
    </cofactor>
    <text evidence="9">Binds 2 lipoyl cofactors covalently.</text>
</comment>
<dbReference type="InterPro" id="IPR000089">
    <property type="entry name" value="Biotin_lipoyl"/>
</dbReference>
<evidence type="ECO:0000259" key="11">
    <source>
        <dbReference type="PROSITE" id="PS51826"/>
    </source>
</evidence>
<dbReference type="InterPro" id="IPR036625">
    <property type="entry name" value="E3-bd_dom_sf"/>
</dbReference>
<dbReference type="GO" id="GO:0006086">
    <property type="term" value="P:pyruvate decarboxylation to acetyl-CoA"/>
    <property type="evidence" value="ECO:0007669"/>
    <property type="project" value="UniProtKB-UniRule"/>
</dbReference>
<dbReference type="GO" id="GO:0031405">
    <property type="term" value="F:lipoic acid binding"/>
    <property type="evidence" value="ECO:0007669"/>
    <property type="project" value="TreeGrafter"/>
</dbReference>
<dbReference type="InterPro" id="IPR003016">
    <property type="entry name" value="2-oxoA_DH_lipoyl-BS"/>
</dbReference>
<dbReference type="Pfam" id="PF02817">
    <property type="entry name" value="E3_binding"/>
    <property type="match status" value="1"/>
</dbReference>
<dbReference type="PROSITE" id="PS00189">
    <property type="entry name" value="LIPOYL"/>
    <property type="match status" value="2"/>
</dbReference>
<evidence type="ECO:0000256" key="1">
    <source>
        <dbReference type="ARBA" id="ARBA00007317"/>
    </source>
</evidence>
<sequence length="571" mass="58982">MCRLLCTAEKAACTFPKYRKKKNPITMSTVEIKVPDIGGHENVDIIAVEVKAGDTIALDDTLITLETDKATMDVPADAAGVVKEVKVQVGGKVSEGDVIALVEVAGAAAATAPAAETASAAAAPAPVQAAPAAAGGVEKVVVPDIGGHENVDVIAVEVKVGDTVAVDDTLITLETDKATMDVPSTAAGTVTAVHIKVGDKVSEGALIIEVASSGAAAAPAPAPQAAAPAPAPVQAAPAAPAPTAQTPVASGVAAAYGTINEEGFAKAHAGPSTRKLARELGVDLSLVKGSGQKGRITAEDVKSFVKGVMQNGGATASSASAGASLGGGLDLLPWPKVDFSKFGEIEVKELSRIKKISGQNLSRNWVVIPHVTVHEDADMTELEEFRKVLNKEWEKAGVKVSPLAFIIKASVSALKAFPEFNASLDGDNLVLKKYYNIGFAADTPNGLVVPVIKDVDKKGLKEISQELTELSKKAREGKLKPQEMQGACFTISSLGGIGGTGFTPIVNAPEVAILGVCKSQIKPVWNGSAFEPRLMCPLSLSFDHRVIDGAAGMRFTVFLANLLKDFRRVSL</sequence>
<feature type="domain" description="Lipoyl-binding" evidence="10">
    <location>
        <begin position="137"/>
        <end position="211"/>
    </location>
</feature>
<dbReference type="NCBIfam" id="TIGR01348">
    <property type="entry name" value="PDHac_trf_long"/>
    <property type="match status" value="1"/>
</dbReference>
<dbReference type="Gene3D" id="4.10.320.10">
    <property type="entry name" value="E3-binding domain"/>
    <property type="match status" value="1"/>
</dbReference>
<evidence type="ECO:0000259" key="10">
    <source>
        <dbReference type="PROSITE" id="PS50968"/>
    </source>
</evidence>
<proteinExistence type="inferred from homology"/>
<evidence type="ECO:0000256" key="5">
    <source>
        <dbReference type="ARBA" id="ARBA00022823"/>
    </source>
</evidence>
<evidence type="ECO:0000256" key="8">
    <source>
        <dbReference type="ARBA" id="ARBA00048370"/>
    </source>
</evidence>
<dbReference type="InterPro" id="IPR011053">
    <property type="entry name" value="Single_hybrid_motif"/>
</dbReference>
<dbReference type="SUPFAM" id="SSF52777">
    <property type="entry name" value="CoA-dependent acyltransferases"/>
    <property type="match status" value="1"/>
</dbReference>
<dbReference type="InterPro" id="IPR001078">
    <property type="entry name" value="2-oxoacid_DH_actylTfrase"/>
</dbReference>
<dbReference type="EC" id="2.3.1.12" evidence="9"/>
<comment type="subunit">
    <text evidence="2 9">Forms a 24-polypeptide structural core with octahedral symmetry.</text>
</comment>
<evidence type="ECO:0000256" key="4">
    <source>
        <dbReference type="ARBA" id="ARBA00022737"/>
    </source>
</evidence>
<dbReference type="GO" id="GO:0004742">
    <property type="term" value="F:dihydrolipoyllysine-residue acetyltransferase activity"/>
    <property type="evidence" value="ECO:0007669"/>
    <property type="project" value="UniProtKB-UniRule"/>
</dbReference>
<evidence type="ECO:0000313" key="13">
    <source>
        <dbReference type="Proteomes" id="UP000004088"/>
    </source>
</evidence>
<dbReference type="SUPFAM" id="SSF47005">
    <property type="entry name" value="Peripheral subunit-binding domain of 2-oxo acid dehydrogenase complex"/>
    <property type="match status" value="1"/>
</dbReference>
<evidence type="ECO:0000256" key="9">
    <source>
        <dbReference type="RuleBase" id="RU361137"/>
    </source>
</evidence>
<dbReference type="InterPro" id="IPR050743">
    <property type="entry name" value="2-oxoacid_DH_E2_comp"/>
</dbReference>
<dbReference type="HOGENOM" id="CLU_016733_10_0_4"/>
<dbReference type="PROSITE" id="PS51826">
    <property type="entry name" value="PSBD"/>
    <property type="match status" value="1"/>
</dbReference>
<comment type="similarity">
    <text evidence="1 9">Belongs to the 2-oxoacid dehydrogenase family.</text>
</comment>
<accession>F0EWN2</accession>
<dbReference type="GO" id="GO:0045254">
    <property type="term" value="C:pyruvate dehydrogenase complex"/>
    <property type="evidence" value="ECO:0007669"/>
    <property type="project" value="UniProtKB-UniRule"/>
</dbReference>
<keyword evidence="4" id="KW-0677">Repeat</keyword>
<dbReference type="InterPro" id="IPR023213">
    <property type="entry name" value="CAT-like_dom_sf"/>
</dbReference>
<feature type="domain" description="Peripheral subunit-binding (PSBD)" evidence="11">
    <location>
        <begin position="268"/>
        <end position="305"/>
    </location>
</feature>